<gene>
    <name evidence="1" type="ORF">H9747_15110</name>
</gene>
<dbReference type="SUPFAM" id="SSF48371">
    <property type="entry name" value="ARM repeat"/>
    <property type="match status" value="1"/>
</dbReference>
<evidence type="ECO:0000313" key="1">
    <source>
        <dbReference type="EMBL" id="HIV40298.1"/>
    </source>
</evidence>
<reference evidence="1" key="2">
    <citation type="submission" date="2021-04" db="EMBL/GenBank/DDBJ databases">
        <authorList>
            <person name="Gilroy R."/>
        </authorList>
    </citation>
    <scope>NUCLEOTIDE SEQUENCE</scope>
    <source>
        <strain evidence="1">CHK195-9823</strain>
    </source>
</reference>
<sequence length="240" mass="28688">MSENRSDKISAVTEWVRKELEKNADPSYREFHRSLVPGLENFLGVRVPKLREISRKAAREDYWSFAGEADRETYEELMIRGMMIGYARLTREEQRRELEKFVPLINNWAVCDCCCSTYKFMKKDQEEWFAFLRTYAASDQEYEIRFALVSMLDFFINEDYIDQVLEILGQVRHDGYYVKMAAAWAVSICYVKFPEKTEEFLRKNLLDDFTHNKSIQKIRESYRVSKEDKERLKTLRRNPG</sequence>
<proteinExistence type="predicted"/>
<dbReference type="Pfam" id="PF08713">
    <property type="entry name" value="DNA_alkylation"/>
    <property type="match status" value="1"/>
</dbReference>
<organism evidence="1 2">
    <name type="scientific">Candidatus Blautia stercorigallinarum</name>
    <dbReference type="NCBI Taxonomy" id="2838501"/>
    <lineage>
        <taxon>Bacteria</taxon>
        <taxon>Bacillati</taxon>
        <taxon>Bacillota</taxon>
        <taxon>Clostridia</taxon>
        <taxon>Lachnospirales</taxon>
        <taxon>Lachnospiraceae</taxon>
        <taxon>Blautia</taxon>
    </lineage>
</organism>
<dbReference type="CDD" id="cd06561">
    <property type="entry name" value="AlkD_like"/>
    <property type="match status" value="1"/>
</dbReference>
<dbReference type="Gene3D" id="1.25.10.90">
    <property type="match status" value="1"/>
</dbReference>
<dbReference type="Proteomes" id="UP000886814">
    <property type="component" value="Unassembled WGS sequence"/>
</dbReference>
<dbReference type="InterPro" id="IPR014825">
    <property type="entry name" value="DNA_alkylation"/>
</dbReference>
<comment type="caution">
    <text evidence="1">The sequence shown here is derived from an EMBL/GenBank/DDBJ whole genome shotgun (WGS) entry which is preliminary data.</text>
</comment>
<accession>A0A9D1PHC7</accession>
<evidence type="ECO:0000313" key="2">
    <source>
        <dbReference type="Proteomes" id="UP000886814"/>
    </source>
</evidence>
<name>A0A9D1PHC7_9FIRM</name>
<dbReference type="PANTHER" id="PTHR34070">
    <property type="entry name" value="ARMADILLO-TYPE FOLD"/>
    <property type="match status" value="1"/>
</dbReference>
<dbReference type="PANTHER" id="PTHR34070:SF1">
    <property type="entry name" value="DNA ALKYLATION REPAIR PROTEIN"/>
    <property type="match status" value="1"/>
</dbReference>
<dbReference type="AlphaFoldDB" id="A0A9D1PHC7"/>
<protein>
    <submittedName>
        <fullName evidence="1">DNA alkylation repair protein</fullName>
    </submittedName>
</protein>
<dbReference type="EMBL" id="DXIQ01000107">
    <property type="protein sequence ID" value="HIV40298.1"/>
    <property type="molecule type" value="Genomic_DNA"/>
</dbReference>
<reference evidence="1" key="1">
    <citation type="journal article" date="2021" name="PeerJ">
        <title>Extensive microbial diversity within the chicken gut microbiome revealed by metagenomics and culture.</title>
        <authorList>
            <person name="Gilroy R."/>
            <person name="Ravi A."/>
            <person name="Getino M."/>
            <person name="Pursley I."/>
            <person name="Horton D.L."/>
            <person name="Alikhan N.F."/>
            <person name="Baker D."/>
            <person name="Gharbi K."/>
            <person name="Hall N."/>
            <person name="Watson M."/>
            <person name="Adriaenssens E.M."/>
            <person name="Foster-Nyarko E."/>
            <person name="Jarju S."/>
            <person name="Secka A."/>
            <person name="Antonio M."/>
            <person name="Oren A."/>
            <person name="Chaudhuri R.R."/>
            <person name="La Ragione R."/>
            <person name="Hildebrand F."/>
            <person name="Pallen M.J."/>
        </authorList>
    </citation>
    <scope>NUCLEOTIDE SEQUENCE</scope>
    <source>
        <strain evidence="1">CHK195-9823</strain>
    </source>
</reference>
<dbReference type="InterPro" id="IPR016024">
    <property type="entry name" value="ARM-type_fold"/>
</dbReference>